<dbReference type="InterPro" id="IPR036770">
    <property type="entry name" value="Ankyrin_rpt-contain_sf"/>
</dbReference>
<evidence type="ECO:0000256" key="9">
    <source>
        <dbReference type="SAM" id="MobiDB-lite"/>
    </source>
</evidence>
<dbReference type="InterPro" id="IPR002110">
    <property type="entry name" value="Ankyrin_rpt"/>
</dbReference>
<feature type="repeat" description="ANK" evidence="7">
    <location>
        <begin position="177"/>
        <end position="209"/>
    </location>
</feature>
<dbReference type="Pfam" id="PF07647">
    <property type="entry name" value="SAM_2"/>
    <property type="match status" value="1"/>
</dbReference>
<dbReference type="EMBL" id="JPKZ01004119">
    <property type="protein sequence ID" value="KHN72016.1"/>
    <property type="molecule type" value="Genomic_DNA"/>
</dbReference>
<feature type="repeat" description="ANK" evidence="7">
    <location>
        <begin position="772"/>
        <end position="804"/>
    </location>
</feature>
<dbReference type="Gene3D" id="1.25.40.20">
    <property type="entry name" value="Ankyrin repeat-containing domain"/>
    <property type="match status" value="6"/>
</dbReference>
<name>A0A0B2ULU9_TOXCA</name>
<dbReference type="SMART" id="SM00248">
    <property type="entry name" value="ANK"/>
    <property type="match status" value="19"/>
</dbReference>
<keyword evidence="8" id="KW-0520">NAD</keyword>
<accession>A0A0B2ULU9</accession>
<evidence type="ECO:0000256" key="1">
    <source>
        <dbReference type="ARBA" id="ARBA00022676"/>
    </source>
</evidence>
<evidence type="ECO:0000256" key="5">
    <source>
        <dbReference type="ARBA" id="ARBA00024347"/>
    </source>
</evidence>
<comment type="caution">
    <text evidence="12">The sequence shown here is derived from an EMBL/GenBank/DDBJ whole genome shotgun (WGS) entry which is preliminary data.</text>
</comment>
<dbReference type="OrthoDB" id="20872at2759"/>
<keyword evidence="13" id="KW-1185">Reference proteome</keyword>
<dbReference type="STRING" id="6265.A0A0B2ULU9"/>
<keyword evidence="4 7" id="KW-0040">ANK repeat</keyword>
<dbReference type="SUPFAM" id="SSF48403">
    <property type="entry name" value="Ankyrin repeat"/>
    <property type="match status" value="3"/>
</dbReference>
<evidence type="ECO:0000256" key="4">
    <source>
        <dbReference type="ARBA" id="ARBA00023043"/>
    </source>
</evidence>
<dbReference type="Pfam" id="PF13857">
    <property type="entry name" value="Ank_5"/>
    <property type="match status" value="1"/>
</dbReference>
<feature type="repeat" description="ANK" evidence="7">
    <location>
        <begin position="805"/>
        <end position="837"/>
    </location>
</feature>
<dbReference type="Gene3D" id="1.10.150.50">
    <property type="entry name" value="Transcription Factor, Ets-1"/>
    <property type="match status" value="1"/>
</dbReference>
<evidence type="ECO:0000259" key="11">
    <source>
        <dbReference type="PROSITE" id="PS51059"/>
    </source>
</evidence>
<feature type="repeat" description="ANK" evidence="7">
    <location>
        <begin position="453"/>
        <end position="485"/>
    </location>
</feature>
<evidence type="ECO:0000256" key="3">
    <source>
        <dbReference type="ARBA" id="ARBA00022737"/>
    </source>
</evidence>
<dbReference type="Pfam" id="PF12796">
    <property type="entry name" value="Ank_2"/>
    <property type="match status" value="5"/>
</dbReference>
<feature type="repeat" description="ANK" evidence="7">
    <location>
        <begin position="94"/>
        <end position="126"/>
    </location>
</feature>
<reference evidence="12 13" key="1">
    <citation type="submission" date="2014-11" db="EMBL/GenBank/DDBJ databases">
        <title>Genetic blueprint of the zoonotic pathogen Toxocara canis.</title>
        <authorList>
            <person name="Zhu X.-Q."/>
            <person name="Korhonen P.K."/>
            <person name="Cai H."/>
            <person name="Young N.D."/>
            <person name="Nejsum P."/>
            <person name="von Samson-Himmelstjerna G."/>
            <person name="Boag P.R."/>
            <person name="Tan P."/>
            <person name="Li Q."/>
            <person name="Min J."/>
            <person name="Yang Y."/>
            <person name="Wang X."/>
            <person name="Fang X."/>
            <person name="Hall R.S."/>
            <person name="Hofmann A."/>
            <person name="Sternberg P.W."/>
            <person name="Jex A.R."/>
            <person name="Gasser R.B."/>
        </authorList>
    </citation>
    <scope>NUCLEOTIDE SEQUENCE [LARGE SCALE GENOMIC DNA]</scope>
    <source>
        <strain evidence="12">PN_DK_2014</strain>
    </source>
</reference>
<dbReference type="Pfam" id="PF00023">
    <property type="entry name" value="Ank"/>
    <property type="match status" value="1"/>
</dbReference>
<gene>
    <name evidence="12" type="primary">TNKS</name>
    <name evidence="12" type="ORF">Tcan_15973</name>
</gene>
<feature type="region of interest" description="Disordered" evidence="9">
    <location>
        <begin position="543"/>
        <end position="572"/>
    </location>
</feature>
<dbReference type="PROSITE" id="PS50105">
    <property type="entry name" value="SAM_DOMAIN"/>
    <property type="match status" value="1"/>
</dbReference>
<dbReference type="Gene3D" id="6.20.320.10">
    <property type="match status" value="1"/>
</dbReference>
<evidence type="ECO:0000259" key="10">
    <source>
        <dbReference type="PROSITE" id="PS50105"/>
    </source>
</evidence>
<dbReference type="PANTHER" id="PTHR24171">
    <property type="entry name" value="ANKYRIN REPEAT DOMAIN-CONTAINING PROTEIN 39-RELATED"/>
    <property type="match status" value="1"/>
</dbReference>
<dbReference type="PROSITE" id="PS50297">
    <property type="entry name" value="ANK_REP_REGION"/>
    <property type="match status" value="14"/>
</dbReference>
<feature type="repeat" description="ANK" evidence="7">
    <location>
        <begin position="685"/>
        <end position="717"/>
    </location>
</feature>
<dbReference type="EC" id="2.4.2.-" evidence="8"/>
<dbReference type="GO" id="GO:0003950">
    <property type="term" value="F:NAD+ poly-ADP-ribosyltransferase activity"/>
    <property type="evidence" value="ECO:0007669"/>
    <property type="project" value="UniProtKB-UniRule"/>
</dbReference>
<evidence type="ECO:0000256" key="6">
    <source>
        <dbReference type="ARBA" id="ARBA00033987"/>
    </source>
</evidence>
<keyword evidence="1 8" id="KW-0328">Glycosyltransferase</keyword>
<evidence type="ECO:0000313" key="13">
    <source>
        <dbReference type="Proteomes" id="UP000031036"/>
    </source>
</evidence>
<feature type="repeat" description="ANK" evidence="7">
    <location>
        <begin position="264"/>
        <end position="296"/>
    </location>
</feature>
<evidence type="ECO:0000256" key="8">
    <source>
        <dbReference type="RuleBase" id="RU362114"/>
    </source>
</evidence>
<feature type="repeat" description="ANK" evidence="7">
    <location>
        <begin position="838"/>
        <end position="870"/>
    </location>
</feature>
<dbReference type="PRINTS" id="PR01415">
    <property type="entry name" value="ANKYRIN"/>
</dbReference>
<dbReference type="OMA" id="TAETINC"/>
<dbReference type="SUPFAM" id="SSF47769">
    <property type="entry name" value="SAM/Pointed domain"/>
    <property type="match status" value="1"/>
</dbReference>
<dbReference type="Gene3D" id="3.90.228.10">
    <property type="match status" value="1"/>
</dbReference>
<dbReference type="Pfam" id="PF13637">
    <property type="entry name" value="Ank_4"/>
    <property type="match status" value="1"/>
</dbReference>
<dbReference type="InterPro" id="IPR013761">
    <property type="entry name" value="SAM/pointed_sf"/>
</dbReference>
<feature type="repeat" description="ANK" evidence="7">
    <location>
        <begin position="656"/>
        <end position="684"/>
    </location>
</feature>
<dbReference type="PROSITE" id="PS51059">
    <property type="entry name" value="PARP_CATALYTIC"/>
    <property type="match status" value="1"/>
</dbReference>
<sequence>MAPKKSRANVDSLYGSRSHFKDREYERKCALLFEACKKGDVQGVVQHLDSKTVAEVDVNGRHSTPLHVAAGFGRVECVERLIAAGADFCKRDDSGLQPLHNACSFGHVDVVRILIERGAPVTTPDNWGFTPLHEAAAKDKRDDSGLQPLHNACSFGHVDVVRILIERGAPVTTPDNWGFTPLHEAAAKDKADVCVLLLQYGASPYAENSDSKTPIELARGDAKAVFTGDYRKEDLLEAARNGCESTVSRLLTQFNVSCHADSGRKSTPLHLAAGYNRVGLVELLLSKGADVHAKDKGGLVPLHNACSFGHVEVVKLLLKAGAGVNEEDLWKFTPLHEAISKGRMAVALLLMLHGADYFRKNASGKSPIELAPNEAFRKQLLNDFYGCRIYDAAANCDVSALRNLLTERDANFIHPFKMEYPLHAVARAKHLQRAVIAEMLINKGCPLDRYNNKSMTPLHLAVQNGLLDVARVLLKAWAAVDKLTSDGRTILHIAAANGDIEMCEMALAYGVQVDLKDKNGQTAVDVARSTVVRKLLRATGRQLAYDGSGEPSEQNGEQEDSGSADSSNACPKVRRANLPRTREEAELLEAAKSGDLATVLELLDATDNRIINCKDVDGRQSTPLHFAAGYNRIQVTRCLLERGADVKALDTGWLIPLHNACAYGHLAVAELLVEYGSDVNAADRWKYTPLHEAALKGRFKICKLLILNGADPQRKGRDGKTPVDVVKEGAEDVADLLRGEVAILKAAKKGDVEKMRKILTPMTINCRDTAGRNSTPLHLACGYNNIEVARLLLENGAEVNAQDKGGLIPLHNASSYGHLEIAALLIEHGALVDQPDKWGFTPLHEAAQKGRTQICSLLLSHGANVYAETHEGQLAINLTTAADTKQLLKDAMPTSFKHLPNVRIIETADLPATSASKAKIACSNANNVGSDAPSAMPSTCQTDAAGSVDCRQSITCELEETSGTSIGQFLATIGLSNLEELFVKEAITVDVLASMSHDDLKSLGVSAFGTRFLLLKNAEKLMRGSAAGCSMGSGLTRAPSGFVGTVLVPLCSWHSEFHSVEEGMNATLVVHNDSTGLGGVYTRFSIVEVQKVLNKKLREKYMRRRADIAEENDGEANEKMLYHGSPFIHSIVEKGFDERYSYMGGMFGAGIYFAEHSSKSNQYVYGIGGSGCTKHKDRSCYECVRHLLLCRVALGKCFAHTTSNKMAHSPPGHHSVMGRPCIGGLNYPEYVIYRGEQAYPEYVIAYRLSRVEI</sequence>
<feature type="repeat" description="ANK" evidence="7">
    <location>
        <begin position="297"/>
        <end position="329"/>
    </location>
</feature>
<feature type="repeat" description="ANK" evidence="7">
    <location>
        <begin position="619"/>
        <end position="651"/>
    </location>
</feature>
<dbReference type="PANTHER" id="PTHR24171:SF10">
    <property type="entry name" value="ANKYRIN REPEAT DOMAIN-CONTAINING PROTEIN 29-LIKE"/>
    <property type="match status" value="1"/>
</dbReference>
<dbReference type="SUPFAM" id="SSF56399">
    <property type="entry name" value="ADP-ribosylation"/>
    <property type="match status" value="1"/>
</dbReference>
<evidence type="ECO:0000313" key="12">
    <source>
        <dbReference type="EMBL" id="KHN72016.1"/>
    </source>
</evidence>
<comment type="catalytic activity">
    <reaction evidence="6">
        <text>NAD(+) + (ADP-D-ribosyl)n-acceptor = nicotinamide + (ADP-D-ribosyl)n+1-acceptor + H(+).</text>
        <dbReference type="EC" id="2.4.2.30"/>
    </reaction>
</comment>
<feature type="repeat" description="ANK" evidence="7">
    <location>
        <begin position="330"/>
        <end position="362"/>
    </location>
</feature>
<feature type="domain" description="SAM" evidence="10">
    <location>
        <begin position="961"/>
        <end position="1024"/>
    </location>
</feature>
<keyword evidence="2" id="KW-0548">Nucleotidyltransferase</keyword>
<dbReference type="InterPro" id="IPR012317">
    <property type="entry name" value="Poly(ADP-ribose)pol_cat_dom"/>
</dbReference>
<feature type="repeat" description="ANK" evidence="7">
    <location>
        <begin position="486"/>
        <end position="518"/>
    </location>
</feature>
<dbReference type="SMART" id="SM00454">
    <property type="entry name" value="SAM"/>
    <property type="match status" value="1"/>
</dbReference>
<dbReference type="AlphaFoldDB" id="A0A0B2ULU9"/>
<dbReference type="FunFam" id="1.25.40.20:FF:000009">
    <property type="entry name" value="Poly [ADP-ribose] polymerase"/>
    <property type="match status" value="1"/>
</dbReference>
<dbReference type="PROSITE" id="PS50088">
    <property type="entry name" value="ANK_REPEAT"/>
    <property type="match status" value="15"/>
</dbReference>
<comment type="similarity">
    <text evidence="5">Belongs to the ARTD/PARP family.</text>
</comment>
<dbReference type="Pfam" id="PF00644">
    <property type="entry name" value="PARP"/>
    <property type="match status" value="1"/>
</dbReference>
<evidence type="ECO:0000256" key="7">
    <source>
        <dbReference type="PROSITE-ProRule" id="PRU00023"/>
    </source>
</evidence>
<dbReference type="InterPro" id="IPR001660">
    <property type="entry name" value="SAM"/>
</dbReference>
<feature type="repeat" description="ANK" evidence="7">
    <location>
        <begin position="144"/>
        <end position="176"/>
    </location>
</feature>
<keyword evidence="8" id="KW-0808">Transferase</keyword>
<organism evidence="12 13">
    <name type="scientific">Toxocara canis</name>
    <name type="common">Canine roundworm</name>
    <dbReference type="NCBI Taxonomy" id="6265"/>
    <lineage>
        <taxon>Eukaryota</taxon>
        <taxon>Metazoa</taxon>
        <taxon>Ecdysozoa</taxon>
        <taxon>Nematoda</taxon>
        <taxon>Chromadorea</taxon>
        <taxon>Rhabditida</taxon>
        <taxon>Spirurina</taxon>
        <taxon>Ascaridomorpha</taxon>
        <taxon>Ascaridoidea</taxon>
        <taxon>Toxocaridae</taxon>
        <taxon>Toxocara</taxon>
    </lineage>
</organism>
<feature type="repeat" description="ANK" evidence="7">
    <location>
        <begin position="61"/>
        <end position="93"/>
    </location>
</feature>
<keyword evidence="3" id="KW-0677">Repeat</keyword>
<feature type="domain" description="PARP catalytic" evidence="11">
    <location>
        <begin position="1030"/>
        <end position="1253"/>
    </location>
</feature>
<evidence type="ECO:0000256" key="2">
    <source>
        <dbReference type="ARBA" id="ARBA00022695"/>
    </source>
</evidence>
<dbReference type="Proteomes" id="UP000031036">
    <property type="component" value="Unassembled WGS sequence"/>
</dbReference>
<proteinExistence type="inferred from homology"/>
<dbReference type="GO" id="GO:0016779">
    <property type="term" value="F:nucleotidyltransferase activity"/>
    <property type="evidence" value="ECO:0007669"/>
    <property type="project" value="UniProtKB-KW"/>
</dbReference>
<protein>
    <recommendedName>
        <fullName evidence="8">Poly [ADP-ribose] polymerase</fullName>
        <shortName evidence="8">PARP</shortName>
        <ecNumber evidence="8">2.4.2.-</ecNumber>
    </recommendedName>
</protein>